<dbReference type="Gene3D" id="3.40.50.300">
    <property type="entry name" value="P-loop containing nucleotide triphosphate hydrolases"/>
    <property type="match status" value="1"/>
</dbReference>
<keyword evidence="2" id="KW-0808">Transferase</keyword>
<proteinExistence type="predicted"/>
<dbReference type="EMBL" id="JACDUH010000003">
    <property type="protein sequence ID" value="MBA2851686.1"/>
    <property type="molecule type" value="Genomic_DNA"/>
</dbReference>
<dbReference type="GO" id="GO:0016301">
    <property type="term" value="F:kinase activity"/>
    <property type="evidence" value="ECO:0007669"/>
    <property type="project" value="UniProtKB-KW"/>
</dbReference>
<dbReference type="RefSeq" id="WP_181501512.1">
    <property type="nucleotide sequence ID" value="NZ_JACDUH010000003.1"/>
</dbReference>
<evidence type="ECO:0000313" key="3">
    <source>
        <dbReference type="Proteomes" id="UP000564425"/>
    </source>
</evidence>
<reference evidence="2 3" key="1">
    <citation type="submission" date="2020-07" db="EMBL/GenBank/DDBJ databases">
        <title>Genomic Encyclopedia of Type Strains, Phase IV (KMG-V): Genome sequencing to study the core and pangenomes of soil and plant-associated prokaryotes.</title>
        <authorList>
            <person name="Whitman W."/>
        </authorList>
    </citation>
    <scope>NUCLEOTIDE SEQUENCE [LARGE SCALE GENOMIC DNA]</scope>
    <source>
        <strain evidence="2 3">A1</strain>
    </source>
</reference>
<name>A0A7J9P0Y3_METMI</name>
<keyword evidence="2" id="KW-0418">Kinase</keyword>
<dbReference type="InterPro" id="IPR038727">
    <property type="entry name" value="NadR/Ttd14_AAA_dom"/>
</dbReference>
<organism evidence="2 3">
    <name type="scientific">Methanococcus maripaludis</name>
    <name type="common">Methanococcus deltae</name>
    <dbReference type="NCBI Taxonomy" id="39152"/>
    <lineage>
        <taxon>Archaea</taxon>
        <taxon>Methanobacteriati</taxon>
        <taxon>Methanobacteriota</taxon>
        <taxon>Methanomada group</taxon>
        <taxon>Methanococci</taxon>
        <taxon>Methanococcales</taxon>
        <taxon>Methanococcaceae</taxon>
        <taxon>Methanococcus</taxon>
    </lineage>
</organism>
<feature type="domain" description="NadR/Ttd14 AAA" evidence="1">
    <location>
        <begin position="5"/>
        <end position="166"/>
    </location>
</feature>
<sequence length="192" mass="22070">MVKIIAFTGPASSGKTTIIDAMIADLEDKDKKVIRISNVTRDVFTLYSTRYGVTSLDDLRDKPAVVFQFQKDCIARQIAMEMSAKLEDVDFVISDRSVFDYMVYASIFMRFDDYVEYIKVYEQQLHVSRYDELVYTEPLTYVADNFRTTEGREAEICIYEKSIKPLATLVLPNTSVENRLNYVEGKLESVVS</sequence>
<accession>A0A7J9P0Y3</accession>
<comment type="caution">
    <text evidence="2">The sequence shown here is derived from an EMBL/GenBank/DDBJ whole genome shotgun (WGS) entry which is preliminary data.</text>
</comment>
<dbReference type="InterPro" id="IPR027417">
    <property type="entry name" value="P-loop_NTPase"/>
</dbReference>
<dbReference type="Pfam" id="PF13521">
    <property type="entry name" value="AAA_28"/>
    <property type="match status" value="1"/>
</dbReference>
<protein>
    <submittedName>
        <fullName evidence="2">Thymidylate kinase</fullName>
    </submittedName>
</protein>
<dbReference type="SUPFAM" id="SSF52540">
    <property type="entry name" value="P-loop containing nucleoside triphosphate hydrolases"/>
    <property type="match status" value="1"/>
</dbReference>
<gene>
    <name evidence="2" type="ORF">HNP86_001845</name>
</gene>
<dbReference type="Proteomes" id="UP000564425">
    <property type="component" value="Unassembled WGS sequence"/>
</dbReference>
<dbReference type="AlphaFoldDB" id="A0A7J9P0Y3"/>
<evidence type="ECO:0000259" key="1">
    <source>
        <dbReference type="Pfam" id="PF13521"/>
    </source>
</evidence>
<evidence type="ECO:0000313" key="2">
    <source>
        <dbReference type="EMBL" id="MBA2851686.1"/>
    </source>
</evidence>